<evidence type="ECO:0000313" key="8">
    <source>
        <dbReference type="Proteomes" id="UP000475117"/>
    </source>
</evidence>
<dbReference type="RefSeq" id="WP_164365043.1">
    <property type="nucleotide sequence ID" value="NZ_CP066776.1"/>
</dbReference>
<dbReference type="GO" id="GO:0033281">
    <property type="term" value="C:TAT protein transport complex"/>
    <property type="evidence" value="ECO:0007669"/>
    <property type="project" value="UniProtKB-UniRule"/>
</dbReference>
<evidence type="ECO:0000256" key="4">
    <source>
        <dbReference type="ARBA" id="ARBA00023136"/>
    </source>
</evidence>
<dbReference type="NCBIfam" id="TIGR00945">
    <property type="entry name" value="tatC"/>
    <property type="match status" value="1"/>
</dbReference>
<keyword evidence="8" id="KW-1185">Reference proteome</keyword>
<gene>
    <name evidence="5 7" type="primary">tatC</name>
    <name evidence="7" type="ORF">G3M56_003770</name>
</gene>
<dbReference type="AlphaFoldDB" id="A0A6B3L7G8"/>
<feature type="transmembrane region" description="Helical" evidence="5">
    <location>
        <begin position="324"/>
        <end position="341"/>
    </location>
</feature>
<keyword evidence="4 5" id="KW-0472">Membrane</keyword>
<comment type="subunit">
    <text evidence="5">Forms a complex with TatA.</text>
</comment>
<feature type="transmembrane region" description="Helical" evidence="5">
    <location>
        <begin position="204"/>
        <end position="225"/>
    </location>
</feature>
<dbReference type="PROSITE" id="PS01218">
    <property type="entry name" value="TATC"/>
    <property type="match status" value="1"/>
</dbReference>
<protein>
    <recommendedName>
        <fullName evidence="5">Sec-independent protein translocase protein TatC</fullName>
    </recommendedName>
</protein>
<feature type="compositionally biased region" description="Acidic residues" evidence="6">
    <location>
        <begin position="374"/>
        <end position="385"/>
    </location>
</feature>
<dbReference type="KEGG" id="soa:G3M56_003770"/>
<comment type="subcellular location">
    <subcellularLocation>
        <location evidence="5">Cell membrane</location>
        <topology evidence="5">Multi-pass membrane protein</topology>
    </subcellularLocation>
    <subcellularLocation>
        <location evidence="1">Membrane</location>
        <topology evidence="1">Multi-pass membrane protein</topology>
    </subcellularLocation>
</comment>
<dbReference type="Pfam" id="PF00902">
    <property type="entry name" value="TatC"/>
    <property type="match status" value="1"/>
</dbReference>
<keyword evidence="3 5" id="KW-1133">Transmembrane helix</keyword>
<dbReference type="InterPro" id="IPR002033">
    <property type="entry name" value="TatC"/>
</dbReference>
<evidence type="ECO:0000256" key="1">
    <source>
        <dbReference type="ARBA" id="ARBA00004141"/>
    </source>
</evidence>
<comment type="caution">
    <text evidence="5">Lacks conserved residue(s) required for the propagation of feature annotation.</text>
</comment>
<evidence type="ECO:0000256" key="3">
    <source>
        <dbReference type="ARBA" id="ARBA00022989"/>
    </source>
</evidence>
<dbReference type="PANTHER" id="PTHR30371:SF0">
    <property type="entry name" value="SEC-INDEPENDENT PROTEIN TRANSLOCASE PROTEIN TATC, CHLOROPLASTIC-RELATED"/>
    <property type="match status" value="1"/>
</dbReference>
<feature type="region of interest" description="Disordered" evidence="6">
    <location>
        <begin position="374"/>
        <end position="498"/>
    </location>
</feature>
<dbReference type="GO" id="GO:0065002">
    <property type="term" value="P:intracellular protein transmembrane transport"/>
    <property type="evidence" value="ECO:0007669"/>
    <property type="project" value="TreeGrafter"/>
</dbReference>
<comment type="similarity">
    <text evidence="5">Belongs to the TatC family.</text>
</comment>
<keyword evidence="5" id="KW-0811">Translocation</keyword>
<dbReference type="HAMAP" id="MF_00902">
    <property type="entry name" value="TatC"/>
    <property type="match status" value="1"/>
</dbReference>
<dbReference type="PANTHER" id="PTHR30371">
    <property type="entry name" value="SEC-INDEPENDENT PROTEIN TRANSLOCASE PROTEIN TATC"/>
    <property type="match status" value="1"/>
</dbReference>
<keyword evidence="2 5" id="KW-0812">Transmembrane</keyword>
<feature type="transmembrane region" description="Helical" evidence="5">
    <location>
        <begin position="44"/>
        <end position="62"/>
    </location>
</feature>
<dbReference type="GO" id="GO:0009977">
    <property type="term" value="F:proton motive force dependent protein transmembrane transporter activity"/>
    <property type="evidence" value="ECO:0007669"/>
    <property type="project" value="TreeGrafter"/>
</dbReference>
<feature type="compositionally biased region" description="Acidic residues" evidence="6">
    <location>
        <begin position="423"/>
        <end position="434"/>
    </location>
</feature>
<evidence type="ECO:0000256" key="2">
    <source>
        <dbReference type="ARBA" id="ARBA00022692"/>
    </source>
</evidence>
<comment type="function">
    <text evidence="5">Part of the twin-arginine translocation (Tat) system that transports large folded proteins containing a characteristic twin-arginine motif in their signal peptide across membranes.</text>
</comment>
<evidence type="ECO:0000256" key="6">
    <source>
        <dbReference type="SAM" id="MobiDB-lite"/>
    </source>
</evidence>
<keyword evidence="5" id="KW-1003">Cell membrane</keyword>
<dbReference type="PRINTS" id="PR01840">
    <property type="entry name" value="TATCFAMILY"/>
</dbReference>
<evidence type="ECO:0000256" key="5">
    <source>
        <dbReference type="HAMAP-Rule" id="MF_00902"/>
    </source>
</evidence>
<sequence>MWFLKNIFRLREQAYDRRRSSHANGFSQDDEKPFLDHLEDLRKMLFKIIITVMIAMIGSFVFHKELLSIIKYPITASGVEISDAKSLPDAIKDVDWSVVKGLSDVAITLHGEEREAFIRNAIASDPVNGAIVKPAGIFRASLAIQGMEHRQQFARDVLPEGSADLELVLALLENNPDATFDDGRNLVRMTSLGPAEPFNLSLKLAFFAGIIIAFPFLFYFIAEFVMPGLTPTERRMVLPSCMIGFGLFTIGVVFAYFVVVPKALIFFTNFSEHLGVTPDWRIGYYVSFVTQLTLIFGACFELPVVVMTLVKLGLLGSRFMRDTRSYAVIIIVIVAALITPTTDALTLFLLAGPMIFLYEICIWLAVILERKQDEDPEPATQEPEDNYVTYPDDPESNFKPQSQAPSAGALVATVDHDTSDPQDNSDEEEDDENDTGFPDVPREVYYPGQAKGIIPFGGGDDEDEEDDANTGDSNDDESASDDSEDDDAESPDKTDRES</sequence>
<feature type="transmembrane region" description="Helical" evidence="5">
    <location>
        <begin position="282"/>
        <end position="312"/>
    </location>
</feature>
<feature type="compositionally biased region" description="Acidic residues" evidence="6">
    <location>
        <begin position="459"/>
        <end position="489"/>
    </location>
</feature>
<feature type="transmembrane region" description="Helical" evidence="5">
    <location>
        <begin position="237"/>
        <end position="259"/>
    </location>
</feature>
<accession>A0A6B3L7G8</accession>
<dbReference type="EMBL" id="CP066776">
    <property type="protein sequence ID" value="QQL45716.1"/>
    <property type="molecule type" value="Genomic_DNA"/>
</dbReference>
<dbReference type="InterPro" id="IPR019820">
    <property type="entry name" value="Sec-indep_translocase_CS"/>
</dbReference>
<name>A0A6B3L7G8_9BACT</name>
<organism evidence="7 8">
    <name type="scientific">Sulfuriroseicoccus oceanibius</name>
    <dbReference type="NCBI Taxonomy" id="2707525"/>
    <lineage>
        <taxon>Bacteria</taxon>
        <taxon>Pseudomonadati</taxon>
        <taxon>Verrucomicrobiota</taxon>
        <taxon>Verrucomicrobiia</taxon>
        <taxon>Verrucomicrobiales</taxon>
        <taxon>Verrucomicrobiaceae</taxon>
        <taxon>Sulfuriroseicoccus</taxon>
    </lineage>
</organism>
<keyword evidence="5" id="KW-0653">Protein transport</keyword>
<keyword evidence="5" id="KW-0813">Transport</keyword>
<reference evidence="7 8" key="1">
    <citation type="submission" date="2020-12" db="EMBL/GenBank/DDBJ databases">
        <title>Sulforoseuscoccus oceanibium gen. nov., sp. nov., a representative of the phylum Verrucomicrobia with special cytoplasmic membrane, and proposal of Sulforoseuscoccusaceae fam. nov.</title>
        <authorList>
            <person name="Xi F."/>
        </authorList>
    </citation>
    <scope>NUCLEOTIDE SEQUENCE [LARGE SCALE GENOMIC DNA]</scope>
    <source>
        <strain evidence="7 8">T37</strain>
    </source>
</reference>
<proteinExistence type="inferred from homology"/>
<dbReference type="GO" id="GO:0043953">
    <property type="term" value="P:protein transport by the Tat complex"/>
    <property type="evidence" value="ECO:0007669"/>
    <property type="project" value="UniProtKB-UniRule"/>
</dbReference>
<dbReference type="Proteomes" id="UP000475117">
    <property type="component" value="Chromosome"/>
</dbReference>
<evidence type="ECO:0000313" key="7">
    <source>
        <dbReference type="EMBL" id="QQL45716.1"/>
    </source>
</evidence>